<dbReference type="EMBL" id="MK072499">
    <property type="protein sequence ID" value="AYV86253.1"/>
    <property type="molecule type" value="Genomic_DNA"/>
</dbReference>
<protein>
    <submittedName>
        <fullName evidence="1">Uncharacterized protein</fullName>
    </submittedName>
</protein>
<organism evidence="1">
    <name type="scientific">Solumvirus sp</name>
    <dbReference type="NCBI Taxonomy" id="2487773"/>
    <lineage>
        <taxon>Viruses</taxon>
        <taxon>Pithoviruses</taxon>
    </lineage>
</organism>
<gene>
    <name evidence="1" type="ORF">Solumvirus2_60</name>
</gene>
<evidence type="ECO:0000313" key="1">
    <source>
        <dbReference type="EMBL" id="AYV86253.1"/>
    </source>
</evidence>
<sequence length="64" mass="7955">MCINEAGLERRKYLRLLEDLKEKEQDIPNDSRWFHFYWRGPYGGNKDLLDDYMMEHYYSLLYSQ</sequence>
<reference evidence="1" key="1">
    <citation type="submission" date="2018-10" db="EMBL/GenBank/DDBJ databases">
        <title>Hidden diversity of soil giant viruses.</title>
        <authorList>
            <person name="Schulz F."/>
            <person name="Alteio L."/>
            <person name="Goudeau D."/>
            <person name="Ryan E.M."/>
            <person name="Malmstrom R.R."/>
            <person name="Blanchard J."/>
            <person name="Woyke T."/>
        </authorList>
    </citation>
    <scope>NUCLEOTIDE SEQUENCE</scope>
    <source>
        <strain evidence="1">SMV1</strain>
    </source>
</reference>
<name>A0A3G5AJQ9_9VIRU</name>
<proteinExistence type="predicted"/>
<accession>A0A3G5AJQ9</accession>